<keyword evidence="5" id="KW-0672">Quinate metabolism</keyword>
<keyword evidence="7 10" id="KW-0472">Membrane</keyword>
<evidence type="ECO:0000256" key="9">
    <source>
        <dbReference type="RuleBase" id="RU003346"/>
    </source>
</evidence>
<accession>A0A1E3R1M7</accession>
<dbReference type="InterPro" id="IPR036259">
    <property type="entry name" value="MFS_trans_sf"/>
</dbReference>
<comment type="subcellular location">
    <subcellularLocation>
        <location evidence="1">Membrane</location>
        <topology evidence="1">Multi-pass membrane protein</topology>
    </subcellularLocation>
</comment>
<dbReference type="PANTHER" id="PTHR48022">
    <property type="entry name" value="PLASTIDIC GLUCOSE TRANSPORTER 4"/>
    <property type="match status" value="1"/>
</dbReference>
<dbReference type="PROSITE" id="PS50850">
    <property type="entry name" value="MFS"/>
    <property type="match status" value="1"/>
</dbReference>
<keyword evidence="6 10" id="KW-1133">Transmembrane helix</keyword>
<dbReference type="InterPro" id="IPR005828">
    <property type="entry name" value="MFS_sugar_transport-like"/>
</dbReference>
<dbReference type="PANTHER" id="PTHR48022:SF34">
    <property type="entry name" value="MAJOR FACILITATOR SUPERFAMILY (MFS) PROFILE DOMAIN-CONTAINING PROTEIN-RELATED"/>
    <property type="match status" value="1"/>
</dbReference>
<dbReference type="GO" id="GO:0005351">
    <property type="term" value="F:carbohydrate:proton symporter activity"/>
    <property type="evidence" value="ECO:0007669"/>
    <property type="project" value="TreeGrafter"/>
</dbReference>
<feature type="transmembrane region" description="Helical" evidence="10">
    <location>
        <begin position="79"/>
        <end position="98"/>
    </location>
</feature>
<feature type="transmembrane region" description="Helical" evidence="10">
    <location>
        <begin position="362"/>
        <end position="382"/>
    </location>
</feature>
<dbReference type="PROSITE" id="PS00217">
    <property type="entry name" value="SUGAR_TRANSPORT_2"/>
    <property type="match status" value="1"/>
</dbReference>
<gene>
    <name evidence="12" type="ORF">BABINDRAFT_159696</name>
</gene>
<feature type="transmembrane region" description="Helical" evidence="10">
    <location>
        <begin position="29"/>
        <end position="59"/>
    </location>
</feature>
<dbReference type="SUPFAM" id="SSF103473">
    <property type="entry name" value="MFS general substrate transporter"/>
    <property type="match status" value="1"/>
</dbReference>
<comment type="similarity">
    <text evidence="2 9">Belongs to the major facilitator superfamily. Sugar transporter (TC 2.A.1.1) family.</text>
</comment>
<name>A0A1E3R1M7_9ASCO</name>
<evidence type="ECO:0000256" key="7">
    <source>
        <dbReference type="ARBA" id="ARBA00023136"/>
    </source>
</evidence>
<keyword evidence="13" id="KW-1185">Reference proteome</keyword>
<feature type="transmembrane region" description="Helical" evidence="10">
    <location>
        <begin position="105"/>
        <end position="123"/>
    </location>
</feature>
<proteinExistence type="inferred from homology"/>
<evidence type="ECO:0000256" key="5">
    <source>
        <dbReference type="ARBA" id="ARBA00022911"/>
    </source>
</evidence>
<dbReference type="AlphaFoldDB" id="A0A1E3R1M7"/>
<dbReference type="Proteomes" id="UP000094336">
    <property type="component" value="Unassembled WGS sequence"/>
</dbReference>
<dbReference type="Gene3D" id="1.20.1250.20">
    <property type="entry name" value="MFS general substrate transporter like domains"/>
    <property type="match status" value="1"/>
</dbReference>
<dbReference type="PRINTS" id="PR00171">
    <property type="entry name" value="SUGRTRNSPORT"/>
</dbReference>
<dbReference type="InterPro" id="IPR005829">
    <property type="entry name" value="Sugar_transporter_CS"/>
</dbReference>
<dbReference type="InterPro" id="IPR050360">
    <property type="entry name" value="MFS_Sugar_Transporters"/>
</dbReference>
<dbReference type="GeneID" id="30145678"/>
<organism evidence="12 13">
    <name type="scientific">Babjeviella inositovora NRRL Y-12698</name>
    <dbReference type="NCBI Taxonomy" id="984486"/>
    <lineage>
        <taxon>Eukaryota</taxon>
        <taxon>Fungi</taxon>
        <taxon>Dikarya</taxon>
        <taxon>Ascomycota</taxon>
        <taxon>Saccharomycotina</taxon>
        <taxon>Pichiomycetes</taxon>
        <taxon>Serinales incertae sedis</taxon>
        <taxon>Babjeviella</taxon>
    </lineage>
</organism>
<keyword evidence="4 10" id="KW-0812">Transmembrane</keyword>
<dbReference type="NCBIfam" id="TIGR00879">
    <property type="entry name" value="SP"/>
    <property type="match status" value="1"/>
</dbReference>
<evidence type="ECO:0000313" key="13">
    <source>
        <dbReference type="Proteomes" id="UP000094336"/>
    </source>
</evidence>
<evidence type="ECO:0000259" key="11">
    <source>
        <dbReference type="PROSITE" id="PS50850"/>
    </source>
</evidence>
<dbReference type="OrthoDB" id="508119at2759"/>
<dbReference type="EMBL" id="KV454426">
    <property type="protein sequence ID" value="ODQ83262.1"/>
    <property type="molecule type" value="Genomic_DNA"/>
</dbReference>
<evidence type="ECO:0000313" key="12">
    <source>
        <dbReference type="EMBL" id="ODQ83262.1"/>
    </source>
</evidence>
<evidence type="ECO:0000256" key="6">
    <source>
        <dbReference type="ARBA" id="ARBA00022989"/>
    </source>
</evidence>
<feature type="transmembrane region" description="Helical" evidence="10">
    <location>
        <begin position="403"/>
        <end position="424"/>
    </location>
</feature>
<keyword evidence="3 9" id="KW-0813">Transport</keyword>
<feature type="transmembrane region" description="Helical" evidence="10">
    <location>
        <begin position="168"/>
        <end position="188"/>
    </location>
</feature>
<feature type="transmembrane region" description="Helical" evidence="10">
    <location>
        <begin position="329"/>
        <end position="350"/>
    </location>
</feature>
<evidence type="ECO:0000256" key="4">
    <source>
        <dbReference type="ARBA" id="ARBA00022692"/>
    </source>
</evidence>
<dbReference type="STRING" id="984486.A0A1E3R1M7"/>
<feature type="transmembrane region" description="Helical" evidence="10">
    <location>
        <begin position="466"/>
        <end position="486"/>
    </location>
</feature>
<feature type="transmembrane region" description="Helical" evidence="10">
    <location>
        <begin position="436"/>
        <end position="454"/>
    </location>
</feature>
<reference evidence="13" key="1">
    <citation type="submission" date="2016-05" db="EMBL/GenBank/DDBJ databases">
        <title>Comparative genomics of biotechnologically important yeasts.</title>
        <authorList>
            <consortium name="DOE Joint Genome Institute"/>
            <person name="Riley R."/>
            <person name="Haridas S."/>
            <person name="Wolfe K.H."/>
            <person name="Lopes M.R."/>
            <person name="Hittinger C.T."/>
            <person name="Goker M."/>
            <person name="Salamov A."/>
            <person name="Wisecaver J."/>
            <person name="Long T.M."/>
            <person name="Aerts A.L."/>
            <person name="Barry K."/>
            <person name="Choi C."/>
            <person name="Clum A."/>
            <person name="Coughlan A.Y."/>
            <person name="Deshpande S."/>
            <person name="Douglass A.P."/>
            <person name="Hanson S.J."/>
            <person name="Klenk H.-P."/>
            <person name="Labutti K."/>
            <person name="Lapidus A."/>
            <person name="Lindquist E."/>
            <person name="Lipzen A."/>
            <person name="Meier-Kolthoff J.P."/>
            <person name="Ohm R.A."/>
            <person name="Otillar R.P."/>
            <person name="Pangilinan J."/>
            <person name="Peng Y."/>
            <person name="Rokas A."/>
            <person name="Rosa C.A."/>
            <person name="Scheuner C."/>
            <person name="Sibirny A.A."/>
            <person name="Slot J.C."/>
            <person name="Stielow J.B."/>
            <person name="Sun H."/>
            <person name="Kurtzman C.P."/>
            <person name="Blackwell M."/>
            <person name="Grigoriev I.V."/>
            <person name="Jeffries T.W."/>
        </authorList>
    </citation>
    <scope>NUCLEOTIDE SEQUENCE [LARGE SCALE GENOMIC DNA]</scope>
    <source>
        <strain evidence="13">NRRL Y-12698</strain>
    </source>
</reference>
<feature type="domain" description="Major facilitator superfamily (MFS) profile" evidence="11">
    <location>
        <begin position="32"/>
        <end position="491"/>
    </location>
</feature>
<evidence type="ECO:0000256" key="1">
    <source>
        <dbReference type="ARBA" id="ARBA00004141"/>
    </source>
</evidence>
<dbReference type="PROSITE" id="PS00216">
    <property type="entry name" value="SUGAR_TRANSPORT_1"/>
    <property type="match status" value="1"/>
</dbReference>
<dbReference type="InterPro" id="IPR003663">
    <property type="entry name" value="Sugar/inositol_transpt"/>
</dbReference>
<feature type="transmembrane region" description="Helical" evidence="10">
    <location>
        <begin position="135"/>
        <end position="156"/>
    </location>
</feature>
<evidence type="ECO:0000256" key="8">
    <source>
        <dbReference type="ARBA" id="ARBA00043213"/>
    </source>
</evidence>
<dbReference type="RefSeq" id="XP_018988590.1">
    <property type="nucleotide sequence ID" value="XM_019127825.1"/>
</dbReference>
<protein>
    <recommendedName>
        <fullName evidence="8">Quinate transporter</fullName>
    </recommendedName>
</protein>
<dbReference type="InterPro" id="IPR020846">
    <property type="entry name" value="MFS_dom"/>
</dbReference>
<dbReference type="GO" id="GO:0016020">
    <property type="term" value="C:membrane"/>
    <property type="evidence" value="ECO:0007669"/>
    <property type="project" value="UniProtKB-SubCell"/>
</dbReference>
<evidence type="ECO:0000256" key="2">
    <source>
        <dbReference type="ARBA" id="ARBA00010992"/>
    </source>
</evidence>
<feature type="transmembrane region" description="Helical" evidence="10">
    <location>
        <begin position="200"/>
        <end position="221"/>
    </location>
</feature>
<evidence type="ECO:0000256" key="10">
    <source>
        <dbReference type="SAM" id="Phobius"/>
    </source>
</evidence>
<dbReference type="Pfam" id="PF00083">
    <property type="entry name" value="Sugar_tr"/>
    <property type="match status" value="1"/>
</dbReference>
<evidence type="ECO:0000256" key="3">
    <source>
        <dbReference type="ARBA" id="ARBA00022448"/>
    </source>
</evidence>
<sequence length="555" mass="61018">MVNVKNLFSSFSEKKESRPTPPEVYNIRVYIAAIVACFAAVVIGYDAGFIGGTVALTTFKDEFGYAKMLAAEQTLTTSNIISLFHAGAFFGAFFIYPIGRYYGRVVGFALSGLIITLGSGIQLASNARTGLSAIYAGRVLTGVGIGAISNLAPMYVSEIAPSAIRGRLVGMYEIAWQVGGLVGFFINFGTEQHFTTDMQWRIPLAVQLIPSGMFFVGVLFLKESPKWCFSAGKKDKGLNALCYLRNLSPDSEYIAWEVAMMEEEVAERDATVGTSFTGPFKALFGSKALRYRLLLTTSTFILQNTTGVNAINYYSVQVMKTMGISSLSAGLLSTGVFGVIKGVFCFIWAFFIVDNFGRRTPIYWGTALGSFSLWYIGAYIKIANPAAKLAAGISTSDAGSKAALAFFYIWTVGYAIGWSGLPWVLNSEMFDQSNRTLASCFNAASNWFWAFIFARFSGNMITKMGYGTFFFFAAMLIIACVIYMLLYPDTKGIPIGDVDMLFEKGVAPWRAHSRAMELIRLREEQRVTPDWVKRVGKGSQEHIETVSDFSTEKHV</sequence>